<sequence length="133" mass="14563">MSSQVPTHGRGAVPTVGRLLLTQDDLITEADPAFCTLFGFMSHALVGIRFDSLLTKASQIMFQIQFSPSLRLNGKAEGFRFSLKSGKAEDVNIIVSARATLEESKASYELLLSPEGEDSDLALRLHNESFRDS</sequence>
<name>A0ABT6TMM8_9BACL</name>
<reference evidence="1" key="1">
    <citation type="submission" date="2023-04" db="EMBL/GenBank/DDBJ databases">
        <title>Comparative genomic analysis of Cohnella hashimotonis sp. nov., isolated from the International Space Station.</title>
        <authorList>
            <person name="Venkateswaran K."/>
            <person name="Simpson A."/>
        </authorList>
    </citation>
    <scope>NUCLEOTIDE SEQUENCE</scope>
    <source>
        <strain evidence="1">F6_2S_P_1</strain>
    </source>
</reference>
<organism evidence="1 2">
    <name type="scientific">Cohnella hashimotonis</name>
    <dbReference type="NCBI Taxonomy" id="2826895"/>
    <lineage>
        <taxon>Bacteria</taxon>
        <taxon>Bacillati</taxon>
        <taxon>Bacillota</taxon>
        <taxon>Bacilli</taxon>
        <taxon>Bacillales</taxon>
        <taxon>Paenibacillaceae</taxon>
        <taxon>Cohnella</taxon>
    </lineage>
</organism>
<gene>
    <name evidence="1" type="ORF">KB449_21345</name>
</gene>
<evidence type="ECO:0000313" key="1">
    <source>
        <dbReference type="EMBL" id="MDI4647528.1"/>
    </source>
</evidence>
<keyword evidence="2" id="KW-1185">Reference proteome</keyword>
<evidence type="ECO:0008006" key="3">
    <source>
        <dbReference type="Google" id="ProtNLM"/>
    </source>
</evidence>
<proteinExistence type="predicted"/>
<comment type="caution">
    <text evidence="1">The sequence shown here is derived from an EMBL/GenBank/DDBJ whole genome shotgun (WGS) entry which is preliminary data.</text>
</comment>
<evidence type="ECO:0000313" key="2">
    <source>
        <dbReference type="Proteomes" id="UP001161691"/>
    </source>
</evidence>
<accession>A0ABT6TMM8</accession>
<protein>
    <recommendedName>
        <fullName evidence="3">PAS domain-containing protein</fullName>
    </recommendedName>
</protein>
<dbReference type="EMBL" id="JAGRPV010000001">
    <property type="protein sequence ID" value="MDI4647528.1"/>
    <property type="molecule type" value="Genomic_DNA"/>
</dbReference>
<dbReference type="RefSeq" id="WP_282910289.1">
    <property type="nucleotide sequence ID" value="NZ_JAGRPV010000001.1"/>
</dbReference>
<dbReference type="Proteomes" id="UP001161691">
    <property type="component" value="Unassembled WGS sequence"/>
</dbReference>